<reference evidence="3" key="1">
    <citation type="journal article" date="2014" name="Int. J. Syst. Evol. Microbiol.">
        <title>Complete genome of a new Firmicutes species belonging to the dominant human colonic microbiota ('Ruminococcus bicirculans') reveals two chromosomes and a selective capacity to utilize plant glucans.</title>
        <authorList>
            <consortium name="NISC Comparative Sequencing Program"/>
            <person name="Wegmann U."/>
            <person name="Louis P."/>
            <person name="Goesmann A."/>
            <person name="Henrissat B."/>
            <person name="Duncan S.H."/>
            <person name="Flint H.J."/>
        </authorList>
    </citation>
    <scope>NUCLEOTIDE SEQUENCE</scope>
    <source>
        <strain evidence="3">NBRC 103627</strain>
    </source>
</reference>
<dbReference type="RefSeq" id="WP_378968733.1">
    <property type="nucleotide sequence ID" value="NZ_JBHSWN010000001.1"/>
</dbReference>
<sequence>MLVTPSNHGTITKRVNALSADALFSLTDIDELLELRKGKARSHVGSDETFFPTKEKGSRNKKQYSIGVLKRYVLLLALTDGINDTFFKFPDAKKRIQSIGTDKAWEAFCESNIALLQLCLIASMPAQTNSANDQSDAPVVQTEPSANPSVSTGDVINISQSFRKRT</sequence>
<protein>
    <submittedName>
        <fullName evidence="3">Uncharacterized protein</fullName>
    </submittedName>
</protein>
<feature type="region of interest" description="Disordered" evidence="1">
    <location>
        <begin position="130"/>
        <end position="153"/>
    </location>
</feature>
<organism evidence="3 4">
    <name type="scientific">Methylobacterium komagatae</name>
    <dbReference type="NCBI Taxonomy" id="374425"/>
    <lineage>
        <taxon>Bacteria</taxon>
        <taxon>Pseudomonadati</taxon>
        <taxon>Pseudomonadota</taxon>
        <taxon>Alphaproteobacteria</taxon>
        <taxon>Hyphomicrobiales</taxon>
        <taxon>Methylobacteriaceae</taxon>
        <taxon>Methylobacterium</taxon>
    </lineage>
</organism>
<evidence type="ECO:0000313" key="4">
    <source>
        <dbReference type="Proteomes" id="UP001596292"/>
    </source>
</evidence>
<dbReference type="Proteomes" id="UP001596292">
    <property type="component" value="Unassembled WGS sequence"/>
</dbReference>
<keyword evidence="4" id="KW-1185">Reference proteome</keyword>
<dbReference type="EMBL" id="JBHSWN010000001">
    <property type="protein sequence ID" value="MFC6792221.1"/>
    <property type="molecule type" value="Genomic_DNA"/>
</dbReference>
<name>A0ABW2BSC9_9HYPH</name>
<evidence type="ECO:0000313" key="3">
    <source>
        <dbReference type="EMBL" id="MFC6792221.1"/>
    </source>
</evidence>
<reference evidence="3" key="3">
    <citation type="submission" date="2024-09" db="EMBL/GenBank/DDBJ databases">
        <authorList>
            <person name="Sun Q."/>
            <person name="Mori K."/>
        </authorList>
    </citation>
    <scope>NUCLEOTIDE SEQUENCE</scope>
    <source>
        <strain evidence="3">NBRC 103627</strain>
    </source>
</reference>
<dbReference type="EMBL" id="JBHSWN010000001">
    <property type="protein sequence ID" value="MFC6789614.1"/>
    <property type="molecule type" value="Genomic_DNA"/>
</dbReference>
<accession>A0ABW2BSC9</accession>
<proteinExistence type="predicted"/>
<comment type="caution">
    <text evidence="3">The sequence shown here is derived from an EMBL/GenBank/DDBJ whole genome shotgun (WGS) entry which is preliminary data.</text>
</comment>
<gene>
    <name evidence="2" type="ORF">ACFQE0_08290</name>
    <name evidence="3" type="ORF">ACFQE0_23220</name>
</gene>
<evidence type="ECO:0000313" key="2">
    <source>
        <dbReference type="EMBL" id="MFC6789614.1"/>
    </source>
</evidence>
<reference evidence="4" key="2">
    <citation type="journal article" date="2019" name="Int. J. Syst. Evol. Microbiol.">
        <title>The Global Catalogue of Microorganisms (GCM) 10K type strain sequencing project: providing services to taxonomists for standard genome sequencing and annotation.</title>
        <authorList>
            <consortium name="The Broad Institute Genomics Platform"/>
            <consortium name="The Broad Institute Genome Sequencing Center for Infectious Disease"/>
            <person name="Wu L."/>
            <person name="Ma J."/>
        </authorList>
    </citation>
    <scope>NUCLEOTIDE SEQUENCE [LARGE SCALE GENOMIC DNA]</scope>
    <source>
        <strain evidence="4">CCUG 48316</strain>
    </source>
</reference>
<feature type="compositionally biased region" description="Polar residues" evidence="1">
    <location>
        <begin position="142"/>
        <end position="153"/>
    </location>
</feature>
<evidence type="ECO:0000256" key="1">
    <source>
        <dbReference type="SAM" id="MobiDB-lite"/>
    </source>
</evidence>